<keyword evidence="2" id="KW-0489">Methyltransferase</keyword>
<dbReference type="EMBL" id="JARLKZ010000001">
    <property type="protein sequence ID" value="MEC0238273.1"/>
    <property type="molecule type" value="Genomic_DNA"/>
</dbReference>
<reference evidence="2 3" key="1">
    <citation type="submission" date="2023-03" db="EMBL/GenBank/DDBJ databases">
        <title>Bacillus Genome Sequencing.</title>
        <authorList>
            <person name="Dunlap C."/>
        </authorList>
    </citation>
    <scope>NUCLEOTIDE SEQUENCE [LARGE SCALE GENOMIC DNA]</scope>
    <source>
        <strain evidence="2 3">BD-525</strain>
    </source>
</reference>
<organism evidence="2 3">
    <name type="scientific">Paenibacillus dokdonensis</name>
    <dbReference type="NCBI Taxonomy" id="2567944"/>
    <lineage>
        <taxon>Bacteria</taxon>
        <taxon>Bacillati</taxon>
        <taxon>Bacillota</taxon>
        <taxon>Bacilli</taxon>
        <taxon>Bacillales</taxon>
        <taxon>Paenibacillaceae</taxon>
        <taxon>Paenibacillus</taxon>
    </lineage>
</organism>
<dbReference type="Pfam" id="PF13847">
    <property type="entry name" value="Methyltransf_31"/>
    <property type="match status" value="1"/>
</dbReference>
<dbReference type="InterPro" id="IPR025714">
    <property type="entry name" value="Methyltranfer_dom"/>
</dbReference>
<dbReference type="SUPFAM" id="SSF53335">
    <property type="entry name" value="S-adenosyl-L-methionine-dependent methyltransferases"/>
    <property type="match status" value="1"/>
</dbReference>
<dbReference type="Proteomes" id="UP001344632">
    <property type="component" value="Unassembled WGS sequence"/>
</dbReference>
<gene>
    <name evidence="2" type="ORF">P4H66_00110</name>
</gene>
<dbReference type="PANTHER" id="PTHR43460:SF1">
    <property type="entry name" value="METHYLTRANSFERASE TYPE 11 DOMAIN-CONTAINING PROTEIN"/>
    <property type="match status" value="1"/>
</dbReference>
<proteinExistence type="predicted"/>
<name>A0ABU6GFN6_9BACL</name>
<dbReference type="Gene3D" id="3.40.50.150">
    <property type="entry name" value="Vaccinia Virus protein VP39"/>
    <property type="match status" value="1"/>
</dbReference>
<keyword evidence="3" id="KW-1185">Reference proteome</keyword>
<evidence type="ECO:0000313" key="2">
    <source>
        <dbReference type="EMBL" id="MEC0238273.1"/>
    </source>
</evidence>
<dbReference type="GO" id="GO:0008168">
    <property type="term" value="F:methyltransferase activity"/>
    <property type="evidence" value="ECO:0007669"/>
    <property type="project" value="UniProtKB-KW"/>
</dbReference>
<dbReference type="InterPro" id="IPR029063">
    <property type="entry name" value="SAM-dependent_MTases_sf"/>
</dbReference>
<comment type="caution">
    <text evidence="2">The sequence shown here is derived from an EMBL/GenBank/DDBJ whole genome shotgun (WGS) entry which is preliminary data.</text>
</comment>
<dbReference type="RefSeq" id="WP_326084672.1">
    <property type="nucleotide sequence ID" value="NZ_JARLKZ010000001.1"/>
</dbReference>
<dbReference type="PANTHER" id="PTHR43460">
    <property type="entry name" value="METHYLTRANSFERASE"/>
    <property type="match status" value="1"/>
</dbReference>
<accession>A0ABU6GFN6</accession>
<protein>
    <submittedName>
        <fullName evidence="2">Methyltransferase domain-containing protein</fullName>
    </submittedName>
</protein>
<dbReference type="GO" id="GO:0032259">
    <property type="term" value="P:methylation"/>
    <property type="evidence" value="ECO:0007669"/>
    <property type="project" value="UniProtKB-KW"/>
</dbReference>
<sequence>MNAIDYKQFYNTVGRMNGWDFSRLNVTVEGSAWNFYDEVTSLCKPGDILLDIGTGGGESLLSITDSALLLIGIDQSKGMMETAANNLKKSGRSNVRFLQMEASQLQFPPDFFNMISCRHSEFYAGEAARVLASDGVFLTQQVSEHDKMNLKQAFGRGQAWEGEKGELKTRYISELKEAGFSRIQALEYNATEYYQTAEDLVFLLKYTPIVPDFGQNEMDFQILRQFIEEHQTEKGIRTNSERFMIIARK</sequence>
<dbReference type="InterPro" id="IPR052939">
    <property type="entry name" value="23S_rRNA_MeTrnsfrase_RlmA"/>
</dbReference>
<feature type="domain" description="Methyltransferase" evidence="1">
    <location>
        <begin position="45"/>
        <end position="164"/>
    </location>
</feature>
<evidence type="ECO:0000259" key="1">
    <source>
        <dbReference type="Pfam" id="PF13847"/>
    </source>
</evidence>
<evidence type="ECO:0000313" key="3">
    <source>
        <dbReference type="Proteomes" id="UP001344632"/>
    </source>
</evidence>
<keyword evidence="2" id="KW-0808">Transferase</keyword>
<dbReference type="CDD" id="cd02440">
    <property type="entry name" value="AdoMet_MTases"/>
    <property type="match status" value="1"/>
</dbReference>